<feature type="region of interest" description="Disordered" evidence="7">
    <location>
        <begin position="129"/>
        <end position="154"/>
    </location>
</feature>
<proteinExistence type="inferred from homology"/>
<evidence type="ECO:0000256" key="5">
    <source>
        <dbReference type="ARBA" id="ARBA00022840"/>
    </source>
</evidence>
<evidence type="ECO:0000313" key="11">
    <source>
        <dbReference type="Proteomes" id="UP000509626"/>
    </source>
</evidence>
<organism evidence="10 11">
    <name type="scientific">Halorarum salinum</name>
    <dbReference type="NCBI Taxonomy" id="2743089"/>
    <lineage>
        <taxon>Archaea</taxon>
        <taxon>Methanobacteriati</taxon>
        <taxon>Methanobacteriota</taxon>
        <taxon>Stenosarchaea group</taxon>
        <taxon>Halobacteria</taxon>
        <taxon>Halobacteriales</taxon>
        <taxon>Haloferacaceae</taxon>
        <taxon>Halorarum</taxon>
    </lineage>
</organism>
<evidence type="ECO:0000256" key="4">
    <source>
        <dbReference type="ARBA" id="ARBA00022777"/>
    </source>
</evidence>
<keyword evidence="2" id="KW-0808">Transferase</keyword>
<dbReference type="EMBL" id="CP058579">
    <property type="protein sequence ID" value="QLG60960.1"/>
    <property type="molecule type" value="Genomic_DNA"/>
</dbReference>
<accession>A0A7D5QAG5</accession>
<dbReference type="InterPro" id="IPR037051">
    <property type="entry name" value="4-carb_acid_sugar_kinase_N_sf"/>
</dbReference>
<dbReference type="Pfam" id="PF07005">
    <property type="entry name" value="SBD_N"/>
    <property type="match status" value="1"/>
</dbReference>
<dbReference type="GO" id="GO:0016301">
    <property type="term" value="F:kinase activity"/>
    <property type="evidence" value="ECO:0007669"/>
    <property type="project" value="UniProtKB-KW"/>
</dbReference>
<evidence type="ECO:0000259" key="8">
    <source>
        <dbReference type="Pfam" id="PF07005"/>
    </source>
</evidence>
<comment type="similarity">
    <text evidence="1">Belongs to the four-carbon acid sugar kinase family.</text>
</comment>
<evidence type="ECO:0000256" key="7">
    <source>
        <dbReference type="SAM" id="MobiDB-lite"/>
    </source>
</evidence>
<evidence type="ECO:0000256" key="2">
    <source>
        <dbReference type="ARBA" id="ARBA00022679"/>
    </source>
</evidence>
<keyword evidence="11" id="KW-1185">Reference proteome</keyword>
<dbReference type="SUPFAM" id="SSF142764">
    <property type="entry name" value="YgbK-like"/>
    <property type="match status" value="1"/>
</dbReference>
<evidence type="ECO:0000256" key="3">
    <source>
        <dbReference type="ARBA" id="ARBA00022741"/>
    </source>
</evidence>
<dbReference type="OrthoDB" id="242658at2157"/>
<reference evidence="10 11" key="1">
    <citation type="submission" date="2020-06" db="EMBL/GenBank/DDBJ databases">
        <title>NJ-3-1, isolated from saline soil.</title>
        <authorList>
            <person name="Cui H.L."/>
            <person name="Shi X."/>
        </authorList>
    </citation>
    <scope>NUCLEOTIDE SEQUENCE [LARGE SCALE GENOMIC DNA]</scope>
    <source>
        <strain evidence="10 11">NJ-3-1</strain>
    </source>
</reference>
<dbReference type="InterPro" id="IPR031475">
    <property type="entry name" value="NBD_C"/>
</dbReference>
<dbReference type="GeneID" id="56036613"/>
<keyword evidence="4 10" id="KW-0418">Kinase</keyword>
<name>A0A7D5QAG5_9EURY</name>
<evidence type="ECO:0000256" key="6">
    <source>
        <dbReference type="ARBA" id="ARBA00023277"/>
    </source>
</evidence>
<dbReference type="InterPro" id="IPR010737">
    <property type="entry name" value="4-carb_acid_sugar_kinase_N"/>
</dbReference>
<dbReference type="InterPro" id="IPR042213">
    <property type="entry name" value="NBD_C_sf"/>
</dbReference>
<feature type="domain" description="Four-carbon acid sugar kinase nucleotide binding" evidence="9">
    <location>
        <begin position="260"/>
        <end position="425"/>
    </location>
</feature>
<keyword evidence="6" id="KW-0119">Carbohydrate metabolism</keyword>
<dbReference type="KEGG" id="halu:HUG12_04100"/>
<sequence>MYSAVVVADDLTGAMDTAHGFAVRGHDASVVAIPSSDGAAGAERAEATVLGVNTDSRYADEGDAAAAVRGVVESVPADAVYKKVDSTLRGNLAAEVDAALAASGAAVALVAPAFPAAARTTEGGVHRVEGTPVAGTEYGDDEKGPASSSLPESFAGLDRPVVTVPLEAVEAGPERVAAELETAVERSERAPIVVPDATEEGHLATVAAAGGAVEGGTLYVGSGGLAAHVDVPVPSVDADEPAAGTRGDRSARQSTTGAPLGVVGSVNATTLAQLEAVPDEAVVELDPTELLAEEGTGPDGTASEAVETLRAGRPAVLTAATDRAAVDRTVAAGRDRGLPTEEVRERVADGLADVAALAVREGEPSGLVLTGGDVAVAVLRSLGATTVELTGEDVGAGVPVGRLVDGIGAGTPVVTKAGGFGARETIVNSLEAVGRFDE</sequence>
<evidence type="ECO:0000313" key="10">
    <source>
        <dbReference type="EMBL" id="QLG60960.1"/>
    </source>
</evidence>
<dbReference type="AlphaFoldDB" id="A0A7D5QAG5"/>
<feature type="region of interest" description="Disordered" evidence="7">
    <location>
        <begin position="236"/>
        <end position="258"/>
    </location>
</feature>
<dbReference type="Pfam" id="PF17042">
    <property type="entry name" value="NBD_C"/>
    <property type="match status" value="1"/>
</dbReference>
<protein>
    <submittedName>
        <fullName evidence="10">Four-carbon acid sugar kinase family protein</fullName>
    </submittedName>
</protein>
<keyword evidence="3" id="KW-0547">Nucleotide-binding</keyword>
<dbReference type="Gene3D" id="3.40.50.10840">
    <property type="entry name" value="Putative sugar-binding, N-terminal domain"/>
    <property type="match status" value="1"/>
</dbReference>
<dbReference type="Gene3D" id="3.40.980.20">
    <property type="entry name" value="Four-carbon acid sugar kinase, nucleotide binding domain"/>
    <property type="match status" value="1"/>
</dbReference>
<dbReference type="RefSeq" id="WP_179267545.1">
    <property type="nucleotide sequence ID" value="NZ_CP058579.1"/>
</dbReference>
<dbReference type="GO" id="GO:0005524">
    <property type="term" value="F:ATP binding"/>
    <property type="evidence" value="ECO:0007669"/>
    <property type="project" value="UniProtKB-KW"/>
</dbReference>
<evidence type="ECO:0000259" key="9">
    <source>
        <dbReference type="Pfam" id="PF17042"/>
    </source>
</evidence>
<dbReference type="Proteomes" id="UP000509626">
    <property type="component" value="Chromosome"/>
</dbReference>
<feature type="domain" description="Four-carbon acid sugar kinase N-terminal" evidence="8">
    <location>
        <begin position="5"/>
        <end position="228"/>
    </location>
</feature>
<gene>
    <name evidence="10" type="ORF">HUG12_04100</name>
</gene>
<keyword evidence="5" id="KW-0067">ATP-binding</keyword>
<evidence type="ECO:0000256" key="1">
    <source>
        <dbReference type="ARBA" id="ARBA00005715"/>
    </source>
</evidence>